<evidence type="ECO:0000256" key="1">
    <source>
        <dbReference type="SAM" id="MobiDB-lite"/>
    </source>
</evidence>
<sequence length="225" mass="25882">MRGRNRNLDSPDKDALSDSSDLPSFRESLRTGIRCPSLKANKPDAKIETDEEGSAPEANEGVVSQPEARARRSAKLSCSYLEKKDNDSTIKRNSKQNSKKPVKRRLRKSVSSKKRKSDISVAVETSDREQEVRNRLNEVRRKAEPLLNEIDNFEELQASNQYNYIEKSLMKLEEILDRMSEDIKKSTHLVSETKEVYSYIRDIYAKLDQKLKANQTRLGDIEMTE</sequence>
<feature type="compositionally biased region" description="Basic and acidic residues" evidence="1">
    <location>
        <begin position="1"/>
        <end position="16"/>
    </location>
</feature>
<protein>
    <recommendedName>
        <fullName evidence="4">MLF1-interacting protein</fullName>
    </recommendedName>
</protein>
<reference evidence="2" key="2">
    <citation type="submission" date="2024-08" db="UniProtKB">
        <authorList>
            <consortium name="EnsemblMetazoa"/>
        </authorList>
    </citation>
    <scope>IDENTIFICATION</scope>
</reference>
<feature type="compositionally biased region" description="Basic and acidic residues" evidence="1">
    <location>
        <begin position="81"/>
        <end position="90"/>
    </location>
</feature>
<accession>A0AAR5PMP3</accession>
<proteinExistence type="predicted"/>
<evidence type="ECO:0000313" key="2">
    <source>
        <dbReference type="EnsemblMetazoa" id="XP_019762056.1"/>
    </source>
</evidence>
<name>A0AAR5PMP3_DENPD</name>
<dbReference type="GeneID" id="109538995"/>
<dbReference type="AlphaFoldDB" id="A0AAR5PMP3"/>
<dbReference type="Proteomes" id="UP000019118">
    <property type="component" value="Unassembled WGS sequence"/>
</dbReference>
<keyword evidence="3" id="KW-1185">Reference proteome</keyword>
<dbReference type="KEGG" id="dpa:109538995"/>
<feature type="region of interest" description="Disordered" evidence="1">
    <location>
        <begin position="1"/>
        <end position="130"/>
    </location>
</feature>
<evidence type="ECO:0008006" key="4">
    <source>
        <dbReference type="Google" id="ProtNLM"/>
    </source>
</evidence>
<evidence type="ECO:0000313" key="3">
    <source>
        <dbReference type="Proteomes" id="UP000019118"/>
    </source>
</evidence>
<feature type="compositionally biased region" description="Basic residues" evidence="1">
    <location>
        <begin position="92"/>
        <end position="116"/>
    </location>
</feature>
<dbReference type="EnsemblMetazoa" id="XM_019906497.1">
    <property type="protein sequence ID" value="XP_019762056.1"/>
    <property type="gene ID" value="LOC109538995"/>
</dbReference>
<reference evidence="3" key="1">
    <citation type="journal article" date="2013" name="Genome Biol.">
        <title>Draft genome of the mountain pine beetle, Dendroctonus ponderosae Hopkins, a major forest pest.</title>
        <authorList>
            <person name="Keeling C.I."/>
            <person name="Yuen M.M."/>
            <person name="Liao N.Y."/>
            <person name="Docking T.R."/>
            <person name="Chan S.K."/>
            <person name="Taylor G.A."/>
            <person name="Palmquist D.L."/>
            <person name="Jackman S.D."/>
            <person name="Nguyen A."/>
            <person name="Li M."/>
            <person name="Henderson H."/>
            <person name="Janes J.K."/>
            <person name="Zhao Y."/>
            <person name="Pandoh P."/>
            <person name="Moore R."/>
            <person name="Sperling F.A."/>
            <person name="Huber D.P."/>
            <person name="Birol I."/>
            <person name="Jones S.J."/>
            <person name="Bohlmann J."/>
        </authorList>
    </citation>
    <scope>NUCLEOTIDE SEQUENCE</scope>
</reference>
<organism evidence="2 3">
    <name type="scientific">Dendroctonus ponderosae</name>
    <name type="common">Mountain pine beetle</name>
    <dbReference type="NCBI Taxonomy" id="77166"/>
    <lineage>
        <taxon>Eukaryota</taxon>
        <taxon>Metazoa</taxon>
        <taxon>Ecdysozoa</taxon>
        <taxon>Arthropoda</taxon>
        <taxon>Hexapoda</taxon>
        <taxon>Insecta</taxon>
        <taxon>Pterygota</taxon>
        <taxon>Neoptera</taxon>
        <taxon>Endopterygota</taxon>
        <taxon>Coleoptera</taxon>
        <taxon>Polyphaga</taxon>
        <taxon>Cucujiformia</taxon>
        <taxon>Curculionidae</taxon>
        <taxon>Scolytinae</taxon>
        <taxon>Dendroctonus</taxon>
    </lineage>
</organism>